<gene>
    <name evidence="1" type="ORF">HPB49_011234</name>
</gene>
<name>A0ACB8C385_DERSI</name>
<sequence>MGSDDSMNDGSGPSNPKQAKQTRKTFVKLFRSEWLSLPEFKGWLVEHATTEAKCKAGGVTIKCVKSDLLKHAKTAKHLAAIRSINCTLSINAVFERAHVTEPVKTAEIKLAAFFATHIMSLLKLWIT</sequence>
<comment type="caution">
    <text evidence="1">The sequence shown here is derived from an EMBL/GenBank/DDBJ whole genome shotgun (WGS) entry which is preliminary data.</text>
</comment>
<evidence type="ECO:0000313" key="1">
    <source>
        <dbReference type="EMBL" id="KAH7933300.1"/>
    </source>
</evidence>
<evidence type="ECO:0000313" key="2">
    <source>
        <dbReference type="Proteomes" id="UP000821865"/>
    </source>
</evidence>
<accession>A0ACB8C385</accession>
<keyword evidence="2" id="KW-1185">Reference proteome</keyword>
<organism evidence="1 2">
    <name type="scientific">Dermacentor silvarum</name>
    <name type="common">Tick</name>
    <dbReference type="NCBI Taxonomy" id="543639"/>
    <lineage>
        <taxon>Eukaryota</taxon>
        <taxon>Metazoa</taxon>
        <taxon>Ecdysozoa</taxon>
        <taxon>Arthropoda</taxon>
        <taxon>Chelicerata</taxon>
        <taxon>Arachnida</taxon>
        <taxon>Acari</taxon>
        <taxon>Parasitiformes</taxon>
        <taxon>Ixodida</taxon>
        <taxon>Ixodoidea</taxon>
        <taxon>Ixodidae</taxon>
        <taxon>Rhipicephalinae</taxon>
        <taxon>Dermacentor</taxon>
    </lineage>
</organism>
<protein>
    <submittedName>
        <fullName evidence="1">Uncharacterized protein</fullName>
    </submittedName>
</protein>
<proteinExistence type="predicted"/>
<dbReference type="Proteomes" id="UP000821865">
    <property type="component" value="Chromosome 9"/>
</dbReference>
<reference evidence="1" key="1">
    <citation type="submission" date="2020-05" db="EMBL/GenBank/DDBJ databases">
        <title>Large-scale comparative analyses of tick genomes elucidate their genetic diversity and vector capacities.</title>
        <authorList>
            <person name="Jia N."/>
            <person name="Wang J."/>
            <person name="Shi W."/>
            <person name="Du L."/>
            <person name="Sun Y."/>
            <person name="Zhan W."/>
            <person name="Jiang J."/>
            <person name="Wang Q."/>
            <person name="Zhang B."/>
            <person name="Ji P."/>
            <person name="Sakyi L.B."/>
            <person name="Cui X."/>
            <person name="Yuan T."/>
            <person name="Jiang B."/>
            <person name="Yang W."/>
            <person name="Lam T.T.-Y."/>
            <person name="Chang Q."/>
            <person name="Ding S."/>
            <person name="Wang X."/>
            <person name="Zhu J."/>
            <person name="Ruan X."/>
            <person name="Zhao L."/>
            <person name="Wei J."/>
            <person name="Que T."/>
            <person name="Du C."/>
            <person name="Cheng J."/>
            <person name="Dai P."/>
            <person name="Han X."/>
            <person name="Huang E."/>
            <person name="Gao Y."/>
            <person name="Liu J."/>
            <person name="Shao H."/>
            <person name="Ye R."/>
            <person name="Li L."/>
            <person name="Wei W."/>
            <person name="Wang X."/>
            <person name="Wang C."/>
            <person name="Yang T."/>
            <person name="Huo Q."/>
            <person name="Li W."/>
            <person name="Guo W."/>
            <person name="Chen H."/>
            <person name="Zhou L."/>
            <person name="Ni X."/>
            <person name="Tian J."/>
            <person name="Zhou Y."/>
            <person name="Sheng Y."/>
            <person name="Liu T."/>
            <person name="Pan Y."/>
            <person name="Xia L."/>
            <person name="Li J."/>
            <person name="Zhao F."/>
            <person name="Cao W."/>
        </authorList>
    </citation>
    <scope>NUCLEOTIDE SEQUENCE</scope>
    <source>
        <strain evidence="1">Dsil-2018</strain>
    </source>
</reference>
<dbReference type="EMBL" id="CM023478">
    <property type="protein sequence ID" value="KAH7933300.1"/>
    <property type="molecule type" value="Genomic_DNA"/>
</dbReference>